<organism evidence="7 8">
    <name type="scientific">Paenibacillus paeoniae</name>
    <dbReference type="NCBI Taxonomy" id="2292705"/>
    <lineage>
        <taxon>Bacteria</taxon>
        <taxon>Bacillati</taxon>
        <taxon>Bacillota</taxon>
        <taxon>Bacilli</taxon>
        <taxon>Bacillales</taxon>
        <taxon>Paenibacillaceae</taxon>
        <taxon>Paenibacillus</taxon>
    </lineage>
</organism>
<dbReference type="GO" id="GO:0005737">
    <property type="term" value="C:cytoplasm"/>
    <property type="evidence" value="ECO:0007669"/>
    <property type="project" value="UniProtKB-SubCell"/>
</dbReference>
<evidence type="ECO:0000256" key="2">
    <source>
        <dbReference type="ARBA" id="ARBA00022827"/>
    </source>
</evidence>
<dbReference type="InterPro" id="IPR036188">
    <property type="entry name" value="FAD/NAD-bd_sf"/>
</dbReference>
<keyword evidence="1 5" id="KW-0285">Flavoprotein</keyword>
<dbReference type="PANTHER" id="PTHR46972">
    <property type="entry name" value="MONOOXYGENASE ASQM-RELATED"/>
    <property type="match status" value="1"/>
</dbReference>
<comment type="catalytic activity">
    <reaction evidence="5">
        <text>a tetracycline + NADPH + O2 + H(+) = an 11a-hydroxytetracycline + NADP(+) + H2O</text>
        <dbReference type="Rhea" id="RHEA:61444"/>
        <dbReference type="ChEBI" id="CHEBI:15377"/>
        <dbReference type="ChEBI" id="CHEBI:15378"/>
        <dbReference type="ChEBI" id="CHEBI:15379"/>
        <dbReference type="ChEBI" id="CHEBI:57783"/>
        <dbReference type="ChEBI" id="CHEBI:58349"/>
        <dbReference type="ChEBI" id="CHEBI:144644"/>
        <dbReference type="ChEBI" id="CHEBI:144645"/>
    </reaction>
</comment>
<evidence type="ECO:0000256" key="4">
    <source>
        <dbReference type="ARBA" id="ARBA00023033"/>
    </source>
</evidence>
<comment type="caution">
    <text evidence="7">The sequence shown here is derived from an EMBL/GenBank/DDBJ whole genome shotgun (WGS) entry which is preliminary data.</text>
</comment>
<dbReference type="InterPro" id="IPR043683">
    <property type="entry name" value="TetX_monooxygenase"/>
</dbReference>
<dbReference type="GO" id="GO:0071949">
    <property type="term" value="F:FAD binding"/>
    <property type="evidence" value="ECO:0007669"/>
    <property type="project" value="InterPro"/>
</dbReference>
<evidence type="ECO:0000256" key="1">
    <source>
        <dbReference type="ARBA" id="ARBA00022630"/>
    </source>
</evidence>
<reference evidence="7 8" key="1">
    <citation type="submission" date="2018-08" db="EMBL/GenBank/DDBJ databases">
        <title>Paenibacillus sp. M4BSY-1, whole genome shotgun sequence.</title>
        <authorList>
            <person name="Tuo L."/>
        </authorList>
    </citation>
    <scope>NUCLEOTIDE SEQUENCE [LARGE SCALE GENOMIC DNA]</scope>
    <source>
        <strain evidence="7 8">M4BSY-1</strain>
    </source>
</reference>
<dbReference type="GO" id="GO:0004497">
    <property type="term" value="F:monooxygenase activity"/>
    <property type="evidence" value="ECO:0007669"/>
    <property type="project" value="UniProtKB-UniRule"/>
</dbReference>
<dbReference type="GO" id="GO:0046677">
    <property type="term" value="P:response to antibiotic"/>
    <property type="evidence" value="ECO:0007669"/>
    <property type="project" value="InterPro"/>
</dbReference>
<accession>A0A371PMA1</accession>
<name>A0A371PMA1_9BACL</name>
<comment type="cofactor">
    <cofactor evidence="5">
        <name>FAD</name>
        <dbReference type="ChEBI" id="CHEBI:57692"/>
    </cofactor>
</comment>
<dbReference type="Gene3D" id="3.50.50.60">
    <property type="entry name" value="FAD/NAD(P)-binding domain"/>
    <property type="match status" value="1"/>
</dbReference>
<gene>
    <name evidence="7" type="ORF">DX130_07650</name>
</gene>
<evidence type="ECO:0000259" key="6">
    <source>
        <dbReference type="Pfam" id="PF01494"/>
    </source>
</evidence>
<dbReference type="PANTHER" id="PTHR46972:SF1">
    <property type="entry name" value="FAD DEPENDENT OXIDOREDUCTASE DOMAIN-CONTAINING PROTEIN"/>
    <property type="match status" value="1"/>
</dbReference>
<dbReference type="AlphaFoldDB" id="A0A371PMA1"/>
<protein>
    <recommendedName>
        <fullName evidence="5">Flavin-dependent monooxygenase</fullName>
    </recommendedName>
    <alternativeName>
        <fullName evidence="5">TetX monooxygenase</fullName>
        <shortName evidence="5">TetX</shortName>
        <ecNumber evidence="5">1.14.13.-</ecNumber>
    </alternativeName>
</protein>
<comment type="domain">
    <text evidence="5">Consists of an N-terminal FAD-binding domain with a Rossman fold and a C-terminal substrate-binding domain.</text>
</comment>
<comment type="similarity">
    <text evidence="5">Belongs to the aromatic-ring hydroxylase family. TetX subfamily.</text>
</comment>
<proteinExistence type="inferred from homology"/>
<comment type="subunit">
    <text evidence="5">Monomer.</text>
</comment>
<feature type="domain" description="FAD-binding" evidence="6">
    <location>
        <begin position="8"/>
        <end position="88"/>
    </location>
</feature>
<comment type="subcellular location">
    <subcellularLocation>
        <location evidence="5">Cytoplasm</location>
    </subcellularLocation>
</comment>
<dbReference type="InterPro" id="IPR002938">
    <property type="entry name" value="FAD-bd"/>
</dbReference>
<dbReference type="EC" id="1.14.13.-" evidence="5"/>
<dbReference type="Pfam" id="PF01494">
    <property type="entry name" value="FAD_binding_3"/>
    <property type="match status" value="2"/>
</dbReference>
<evidence type="ECO:0000256" key="3">
    <source>
        <dbReference type="ARBA" id="ARBA00023002"/>
    </source>
</evidence>
<keyword evidence="3 5" id="KW-0560">Oxidoreductase</keyword>
<dbReference type="RefSeq" id="WP_116044108.1">
    <property type="nucleotide sequence ID" value="NZ_QUBQ01000001.1"/>
</dbReference>
<dbReference type="Proteomes" id="UP000261905">
    <property type="component" value="Unassembled WGS sequence"/>
</dbReference>
<feature type="binding site" evidence="5">
    <location>
        <position position="109"/>
    </location>
    <ligand>
        <name>FAD</name>
        <dbReference type="ChEBI" id="CHEBI:57692"/>
    </ligand>
</feature>
<keyword evidence="5" id="KW-0547">Nucleotide-binding</keyword>
<dbReference type="EMBL" id="QUBQ01000001">
    <property type="protein sequence ID" value="REK76887.1"/>
    <property type="molecule type" value="Genomic_DNA"/>
</dbReference>
<dbReference type="PRINTS" id="PR00420">
    <property type="entry name" value="RNGMNOXGNASE"/>
</dbReference>
<evidence type="ECO:0000313" key="8">
    <source>
        <dbReference type="Proteomes" id="UP000261905"/>
    </source>
</evidence>
<dbReference type="OrthoDB" id="9806565at2"/>
<keyword evidence="5" id="KW-0521">NADP</keyword>
<comment type="caution">
    <text evidence="5">Lacks conserved residue(s) required for the propagation of feature annotation.</text>
</comment>
<dbReference type="HAMAP" id="MF_00845">
    <property type="entry name" value="TetX_monooxygenase"/>
    <property type="match status" value="1"/>
</dbReference>
<feature type="binding site" evidence="5">
    <location>
        <position position="304"/>
    </location>
    <ligand>
        <name>FAD</name>
        <dbReference type="ChEBI" id="CHEBI:57692"/>
    </ligand>
</feature>
<keyword evidence="2 5" id="KW-0274">FAD</keyword>
<keyword evidence="4 5" id="KW-0503">Monooxygenase</keyword>
<keyword evidence="8" id="KW-1185">Reference proteome</keyword>
<feature type="domain" description="FAD-binding" evidence="6">
    <location>
        <begin position="155"/>
        <end position="332"/>
    </location>
</feature>
<evidence type="ECO:0000313" key="7">
    <source>
        <dbReference type="EMBL" id="REK76887.1"/>
    </source>
</evidence>
<dbReference type="SUPFAM" id="SSF51905">
    <property type="entry name" value="FAD/NAD(P)-binding domain"/>
    <property type="match status" value="1"/>
</dbReference>
<keyword evidence="5" id="KW-0963">Cytoplasm</keyword>
<comment type="function">
    <text evidence="5">An FAD-requiring monooxygenase active on some tetracycline antibiotic derivatives, which leads to their inactivation. Hydroxylates carbon 11a of tetracycline and some analogs.</text>
</comment>
<feature type="binding site" evidence="5">
    <location>
        <position position="50"/>
    </location>
    <ligand>
        <name>FAD</name>
        <dbReference type="ChEBI" id="CHEBI:57692"/>
    </ligand>
</feature>
<evidence type="ECO:0000256" key="5">
    <source>
        <dbReference type="HAMAP-Rule" id="MF_00845"/>
    </source>
</evidence>
<sequence>MTNTPKKIAIIGAGPGGLTLALLLKQYGIPSVIYEREMQDINKERGGSLDIHEESGQAALKEAGLYETFHSLARYEGEEFRLMDKTGKMYLEETVELDDPGSNRPEIDRGVLCSLLLDALGTKHIQYGYKLEKALTLDNGMTELHFANGFVDQVDLLIGADGSFSHVRPLLTDQDVEYSGLTMVELNVLDAANQYPDLADFNKRGKMFALDDHKGILGQLNGDGRIKVYASFRAERDWLDTCGIPFKENPKEAKEQLLELFHDWDEQLKKYIHYASDLILPRRIYMLPIGFKWERQPGVTLIGDAAHVMSPFAGEGVNLAMFDALELAKAINRHPDDYAKAIGEYEDIMYAFSSTKAEESDASLQICFGENAADQLTTLMNSFQEQPSPQ</sequence>